<dbReference type="InterPro" id="IPR012667">
    <property type="entry name" value="CbtB_put"/>
</dbReference>
<dbReference type="RefSeq" id="WP_254570820.1">
    <property type="nucleotide sequence ID" value="NZ_CP098502.1"/>
</dbReference>
<keyword evidence="1" id="KW-0472">Membrane</keyword>
<accession>A0ABY5DTR3</accession>
<keyword evidence="3" id="KW-1185">Reference proteome</keyword>
<dbReference type="Pfam" id="PF09489">
    <property type="entry name" value="CbtB"/>
    <property type="match status" value="1"/>
</dbReference>
<dbReference type="EMBL" id="CP098502">
    <property type="protein sequence ID" value="UTI64107.1"/>
    <property type="molecule type" value="Genomic_DNA"/>
</dbReference>
<keyword evidence="1" id="KW-0812">Transmembrane</keyword>
<gene>
    <name evidence="2" type="ORF">NBH00_22560</name>
</gene>
<keyword evidence="1" id="KW-1133">Transmembrane helix</keyword>
<evidence type="ECO:0000313" key="3">
    <source>
        <dbReference type="Proteomes" id="UP001056035"/>
    </source>
</evidence>
<dbReference type="Proteomes" id="UP001056035">
    <property type="component" value="Chromosome"/>
</dbReference>
<feature type="transmembrane region" description="Helical" evidence="1">
    <location>
        <begin position="23"/>
        <end position="42"/>
    </location>
</feature>
<evidence type="ECO:0000313" key="2">
    <source>
        <dbReference type="EMBL" id="UTI64107.1"/>
    </source>
</evidence>
<proteinExistence type="predicted"/>
<organism evidence="2 3">
    <name type="scientific">Paraconexibacter antarcticus</name>
    <dbReference type="NCBI Taxonomy" id="2949664"/>
    <lineage>
        <taxon>Bacteria</taxon>
        <taxon>Bacillati</taxon>
        <taxon>Actinomycetota</taxon>
        <taxon>Thermoleophilia</taxon>
        <taxon>Solirubrobacterales</taxon>
        <taxon>Paraconexibacteraceae</taxon>
        <taxon>Paraconexibacter</taxon>
    </lineage>
</organism>
<sequence length="72" mass="7621">MSEAVAERNAGVVEGPIASPRELMPYAIFAGVVLMMLVYFVGAEEGALSLIGGSSVHELVHDARHLLGFPCH</sequence>
<name>A0ABY5DTR3_9ACTN</name>
<evidence type="ECO:0000256" key="1">
    <source>
        <dbReference type="SAM" id="Phobius"/>
    </source>
</evidence>
<protein>
    <submittedName>
        <fullName evidence="2">CbtB-domain containing protein</fullName>
    </submittedName>
</protein>
<reference evidence="2 3" key="1">
    <citation type="submission" date="2022-06" db="EMBL/GenBank/DDBJ databases">
        <title>Paraconexibacter antarcticus.</title>
        <authorList>
            <person name="Kim C.S."/>
        </authorList>
    </citation>
    <scope>NUCLEOTIDE SEQUENCE [LARGE SCALE GENOMIC DNA]</scope>
    <source>
        <strain evidence="2 3">02-257</strain>
    </source>
</reference>